<dbReference type="Proteomes" id="UP000566819">
    <property type="component" value="Unassembled WGS sequence"/>
</dbReference>
<evidence type="ECO:0000256" key="1">
    <source>
        <dbReference type="ARBA" id="ARBA00004685"/>
    </source>
</evidence>
<dbReference type="PANTHER" id="PTHR33365">
    <property type="entry name" value="YALI0B05434P"/>
    <property type="match status" value="1"/>
</dbReference>
<dbReference type="AlphaFoldDB" id="A0A8H4QFF2"/>
<protein>
    <submittedName>
        <fullName evidence="3">Uncharacterized protein</fullName>
    </submittedName>
</protein>
<comment type="pathway">
    <text evidence="1">Mycotoxin biosynthesis.</text>
</comment>
<reference evidence="3 4" key="1">
    <citation type="submission" date="2020-03" db="EMBL/GenBank/DDBJ databases">
        <title>Draft Genome Sequence of Cudoniella acicularis.</title>
        <authorList>
            <person name="Buettner E."/>
            <person name="Kellner H."/>
        </authorList>
    </citation>
    <scope>NUCLEOTIDE SEQUENCE [LARGE SCALE GENOMIC DNA]</scope>
    <source>
        <strain evidence="3 4">DSM 108380</strain>
    </source>
</reference>
<evidence type="ECO:0000313" key="3">
    <source>
        <dbReference type="EMBL" id="KAF4609805.1"/>
    </source>
</evidence>
<dbReference type="Pfam" id="PF11807">
    <property type="entry name" value="UstYa"/>
    <property type="match status" value="1"/>
</dbReference>
<proteinExistence type="inferred from homology"/>
<dbReference type="EMBL" id="JAAMPI010002726">
    <property type="protein sequence ID" value="KAF4609805.1"/>
    <property type="molecule type" value="Genomic_DNA"/>
</dbReference>
<accession>A0A8H4QFF2</accession>
<dbReference type="PANTHER" id="PTHR33365:SF4">
    <property type="entry name" value="CYCLOCHLOROTINE BIOSYNTHESIS PROTEIN O"/>
    <property type="match status" value="1"/>
</dbReference>
<keyword evidence="4" id="KW-1185">Reference proteome</keyword>
<comment type="caution">
    <text evidence="3">The sequence shown here is derived from an EMBL/GenBank/DDBJ whole genome shotgun (WGS) entry which is preliminary data.</text>
</comment>
<evidence type="ECO:0000256" key="2">
    <source>
        <dbReference type="ARBA" id="ARBA00035112"/>
    </source>
</evidence>
<evidence type="ECO:0000313" key="4">
    <source>
        <dbReference type="Proteomes" id="UP000566819"/>
    </source>
</evidence>
<organism evidence="3 4">
    <name type="scientific">Cudoniella acicularis</name>
    <dbReference type="NCBI Taxonomy" id="354080"/>
    <lineage>
        <taxon>Eukaryota</taxon>
        <taxon>Fungi</taxon>
        <taxon>Dikarya</taxon>
        <taxon>Ascomycota</taxon>
        <taxon>Pezizomycotina</taxon>
        <taxon>Leotiomycetes</taxon>
        <taxon>Helotiales</taxon>
        <taxon>Tricladiaceae</taxon>
        <taxon>Cudoniella</taxon>
    </lineage>
</organism>
<dbReference type="InterPro" id="IPR021765">
    <property type="entry name" value="UstYa-like"/>
</dbReference>
<dbReference type="GO" id="GO:0043386">
    <property type="term" value="P:mycotoxin biosynthetic process"/>
    <property type="evidence" value="ECO:0007669"/>
    <property type="project" value="InterPro"/>
</dbReference>
<comment type="similarity">
    <text evidence="2">Belongs to the ustYa family.</text>
</comment>
<name>A0A8H4QFF2_9HELO</name>
<gene>
    <name evidence="3" type="ORF">G7Y89_g15818</name>
</gene>
<sequence>MSSLEAVPFLSEREPITPSSPIFKSQPFSFQSSALKFGGLLVYTILISVVSIQIFREGQNECRALTKDFIGNYIEYKPKRFISSAESKYSGKPNFEKDAAWRQLLGQQLIRLTSSEIRRNGISTLPSQESPGFIATTTFWHELHCIWYLRETLYQDHHHPNISAEMAQPRVTHSGARATPKKKSRRPPLLTQVQVAELVEFVCASSTNRRMSFVKLAEVLDFRVKKQAIRTALLREGFHCRLAMRKPSITEKN</sequence>
<dbReference type="OrthoDB" id="3560489at2759"/>